<dbReference type="PANTHER" id="PTHR23502:SF186">
    <property type="entry name" value="MAJOR FACILITATOR SUPERFAMILY (MFS) PROFILE DOMAIN-CONTAINING PROTEIN"/>
    <property type="match status" value="1"/>
</dbReference>
<dbReference type="Gene3D" id="1.20.1250.20">
    <property type="entry name" value="MFS general substrate transporter like domains"/>
    <property type="match status" value="1"/>
</dbReference>
<keyword evidence="6 10" id="KW-0472">Membrane</keyword>
<evidence type="ECO:0000256" key="7">
    <source>
        <dbReference type="ARBA" id="ARBA00023180"/>
    </source>
</evidence>
<evidence type="ECO:0000313" key="13">
    <source>
        <dbReference type="Proteomes" id="UP000219602"/>
    </source>
</evidence>
<dbReference type="GO" id="GO:0005886">
    <property type="term" value="C:plasma membrane"/>
    <property type="evidence" value="ECO:0007669"/>
    <property type="project" value="UniProtKB-SubCell"/>
</dbReference>
<feature type="transmembrane region" description="Helical" evidence="10">
    <location>
        <begin position="503"/>
        <end position="523"/>
    </location>
</feature>
<evidence type="ECO:0000313" key="12">
    <source>
        <dbReference type="EMBL" id="PCD38017.1"/>
    </source>
</evidence>
<keyword evidence="2" id="KW-0813">Transport</keyword>
<evidence type="ECO:0000256" key="5">
    <source>
        <dbReference type="ARBA" id="ARBA00022989"/>
    </source>
</evidence>
<evidence type="ECO:0000256" key="4">
    <source>
        <dbReference type="ARBA" id="ARBA00022692"/>
    </source>
</evidence>
<dbReference type="InterPro" id="IPR020846">
    <property type="entry name" value="MFS_dom"/>
</dbReference>
<evidence type="ECO:0000256" key="3">
    <source>
        <dbReference type="ARBA" id="ARBA00022475"/>
    </source>
</evidence>
<reference evidence="12 13" key="2">
    <citation type="journal article" date="2017" name="Sci. Rep.">
        <title>A mobile pathogenicity chromosome in Fusarium oxysporum for infection of multiple cucurbit species.</title>
        <authorList>
            <person name="van Dam P."/>
            <person name="Fokkens L."/>
            <person name="Ayukawa Y."/>
            <person name="van der Gragt M."/>
            <person name="Ter Horst A."/>
            <person name="Brankovics B."/>
            <person name="Houterman P.M."/>
            <person name="Arie T."/>
            <person name="Rep M."/>
        </authorList>
    </citation>
    <scope>NUCLEOTIDE SEQUENCE [LARGE SCALE GENOMIC DNA]</scope>
    <source>
        <strain evidence="12 13">Forc016</strain>
    </source>
</reference>
<feature type="transmembrane region" description="Helical" evidence="10">
    <location>
        <begin position="367"/>
        <end position="388"/>
    </location>
</feature>
<dbReference type="FunFam" id="1.20.1250.20:FF:000266">
    <property type="entry name" value="MFS multidrug transporter, putative"/>
    <property type="match status" value="1"/>
</dbReference>
<dbReference type="CDD" id="cd17323">
    <property type="entry name" value="MFS_Tpo1_MDR_like"/>
    <property type="match status" value="1"/>
</dbReference>
<comment type="subcellular location">
    <subcellularLocation>
        <location evidence="1">Cell membrane</location>
        <topology evidence="1">Multi-pass membrane protein</topology>
    </subcellularLocation>
</comment>
<feature type="transmembrane region" description="Helical" evidence="10">
    <location>
        <begin position="85"/>
        <end position="102"/>
    </location>
</feature>
<dbReference type="InterPro" id="IPR011701">
    <property type="entry name" value="MFS"/>
</dbReference>
<evidence type="ECO:0000256" key="2">
    <source>
        <dbReference type="ARBA" id="ARBA00022448"/>
    </source>
</evidence>
<feature type="transmembrane region" description="Helical" evidence="10">
    <location>
        <begin position="435"/>
        <end position="459"/>
    </location>
</feature>
<keyword evidence="5 10" id="KW-1133">Transmembrane helix</keyword>
<keyword evidence="3" id="KW-1003">Cell membrane</keyword>
<dbReference type="AlphaFoldDB" id="A0A2H3H5G7"/>
<evidence type="ECO:0000256" key="10">
    <source>
        <dbReference type="SAM" id="Phobius"/>
    </source>
</evidence>
<evidence type="ECO:0000259" key="11">
    <source>
        <dbReference type="PROSITE" id="PS50850"/>
    </source>
</evidence>
<dbReference type="GO" id="GO:0022857">
    <property type="term" value="F:transmembrane transporter activity"/>
    <property type="evidence" value="ECO:0007669"/>
    <property type="project" value="InterPro"/>
</dbReference>
<dbReference type="Proteomes" id="UP000219602">
    <property type="component" value="Chromosome 5"/>
</dbReference>
<feature type="domain" description="Major facilitator superfamily (MFS) profile" evidence="11">
    <location>
        <begin position="87"/>
        <end position="529"/>
    </location>
</feature>
<comment type="caution">
    <text evidence="12">The sequence shown here is derived from an EMBL/GenBank/DDBJ whole genome shotgun (WGS) entry which is preliminary data.</text>
</comment>
<keyword evidence="4 10" id="KW-0812">Transmembrane</keyword>
<dbReference type="InterPro" id="IPR036259">
    <property type="entry name" value="MFS_trans_sf"/>
</dbReference>
<dbReference type="Pfam" id="PF07690">
    <property type="entry name" value="MFS_1"/>
    <property type="match status" value="2"/>
</dbReference>
<evidence type="ECO:0000256" key="1">
    <source>
        <dbReference type="ARBA" id="ARBA00004651"/>
    </source>
</evidence>
<name>A0A2H3H5G7_FUSOX</name>
<dbReference type="EMBL" id="MABQ02000004">
    <property type="protein sequence ID" value="PCD38017.1"/>
    <property type="molecule type" value="Genomic_DNA"/>
</dbReference>
<dbReference type="PANTHER" id="PTHR23502">
    <property type="entry name" value="MAJOR FACILITATOR SUPERFAMILY"/>
    <property type="match status" value="1"/>
</dbReference>
<feature type="transmembrane region" description="Helical" evidence="10">
    <location>
        <begin position="409"/>
        <end position="429"/>
    </location>
</feature>
<proteinExistence type="inferred from homology"/>
<dbReference type="SUPFAM" id="SSF103473">
    <property type="entry name" value="MFS general substrate transporter"/>
    <property type="match status" value="1"/>
</dbReference>
<evidence type="ECO:0000256" key="8">
    <source>
        <dbReference type="ARBA" id="ARBA00038459"/>
    </source>
</evidence>
<feature type="region of interest" description="Disordered" evidence="9">
    <location>
        <begin position="1"/>
        <end position="20"/>
    </location>
</feature>
<keyword evidence="7" id="KW-0325">Glycoprotein</keyword>
<organism evidence="12 13">
    <name type="scientific">Fusarium oxysporum f. sp. radicis-cucumerinum</name>
    <dbReference type="NCBI Taxonomy" id="327505"/>
    <lineage>
        <taxon>Eukaryota</taxon>
        <taxon>Fungi</taxon>
        <taxon>Dikarya</taxon>
        <taxon>Ascomycota</taxon>
        <taxon>Pezizomycotina</taxon>
        <taxon>Sordariomycetes</taxon>
        <taxon>Hypocreomycetidae</taxon>
        <taxon>Hypocreales</taxon>
        <taxon>Nectriaceae</taxon>
        <taxon>Fusarium</taxon>
        <taxon>Fusarium oxysporum species complex</taxon>
    </lineage>
</organism>
<evidence type="ECO:0000256" key="9">
    <source>
        <dbReference type="SAM" id="MobiDB-lite"/>
    </source>
</evidence>
<feature type="transmembrane region" description="Helical" evidence="10">
    <location>
        <begin position="154"/>
        <end position="184"/>
    </location>
</feature>
<gene>
    <name evidence="12" type="ORF">AU210_006507</name>
</gene>
<protein>
    <recommendedName>
        <fullName evidence="11">Major facilitator superfamily (MFS) profile domain-containing protein</fullName>
    </recommendedName>
</protein>
<feature type="transmembrane region" description="Helical" evidence="10">
    <location>
        <begin position="254"/>
        <end position="275"/>
    </location>
</feature>
<reference evidence="12 13" key="1">
    <citation type="journal article" date="2016" name="Environ. Microbiol.">
        <title>Effector profiles distinguish formae speciales of Fusarium oxysporum.</title>
        <authorList>
            <person name="van Dam P."/>
            <person name="Fokkens L."/>
            <person name="Schmidt S.M."/>
            <person name="Linmans J.H."/>
            <person name="Kistler H.C."/>
            <person name="Ma L.J."/>
            <person name="Rep M."/>
        </authorList>
    </citation>
    <scope>NUCLEOTIDE SEQUENCE [LARGE SCALE GENOMIC DNA]</scope>
    <source>
        <strain evidence="12 13">Forc016</strain>
    </source>
</reference>
<feature type="transmembrane region" description="Helical" evidence="10">
    <location>
        <begin position="466"/>
        <end position="491"/>
    </location>
</feature>
<sequence>MTVATQLQPPTSSASSTIDNATDVESQQINAKASHFNLILDQVGITDAVLNYDYTGHGTADSPYLVDFLPNDNRNALNFSRSKKWLITILQAIATLAVTFASTAYSGGLSSILMHFHVSTEVAILGISMFVLGFAIGPLLWAPLSELYGRQIPFFVSFMALTAFNAGAAGAPTMAALIVLRFFAGSFGSSPLTNAGGVIADMFHANERGLATALFAMAPFLGPTIGKPFPDTEFDIQACPIAGGFLGEHEGFRWVAGMSAIFTGIVWIVNSLVIPETYAPYLLRRRAAVLSKRTGKVYISKIDVGRPQATIATQFKTAILRPWILLFKEPIVLLTSLYMAIIYGTLYLCFAAFPIVFQQGRGWSPGIGGLAFTGIAVGMLFAVTGTILDNKRYARAAEAAGGHASPEARLPPSLVGSILIPVGLFWFAWTNGKDVHWIVSIIGSAFFACGLVTVFLSLLNYLIDSYVIFAASVLAANSILRSLFGAAFPLFTTYMYNDLGIHWASSIPAFLAVACVPFPFLFYKYGETIRMKCEFAAEAANVLQRMRTKHEVITEDQAAEEAHEAELERRASNALRRSLTKTRTSKSIH</sequence>
<comment type="similarity">
    <text evidence="8">Belongs to the major facilitator superfamily. DHA1 family. Polyamines/proton antiporter (TC 2.A.1.2.16) subfamily.</text>
</comment>
<feature type="transmembrane region" description="Helical" evidence="10">
    <location>
        <begin position="122"/>
        <end position="142"/>
    </location>
</feature>
<accession>A0A2H3H5G7</accession>
<feature type="transmembrane region" description="Helical" evidence="10">
    <location>
        <begin position="331"/>
        <end position="355"/>
    </location>
</feature>
<dbReference type="STRING" id="327505.A0A2H3H5G7"/>
<dbReference type="PROSITE" id="PS50850">
    <property type="entry name" value="MFS"/>
    <property type="match status" value="1"/>
</dbReference>
<evidence type="ECO:0000256" key="6">
    <source>
        <dbReference type="ARBA" id="ARBA00023136"/>
    </source>
</evidence>